<accession>A0A4Y1RSR9</accession>
<organism evidence="2">
    <name type="scientific">Prunus dulcis</name>
    <name type="common">Almond</name>
    <name type="synonym">Amygdalus dulcis</name>
    <dbReference type="NCBI Taxonomy" id="3755"/>
    <lineage>
        <taxon>Eukaryota</taxon>
        <taxon>Viridiplantae</taxon>
        <taxon>Streptophyta</taxon>
        <taxon>Embryophyta</taxon>
        <taxon>Tracheophyta</taxon>
        <taxon>Spermatophyta</taxon>
        <taxon>Magnoliopsida</taxon>
        <taxon>eudicotyledons</taxon>
        <taxon>Gunneridae</taxon>
        <taxon>Pentapetalae</taxon>
        <taxon>rosids</taxon>
        <taxon>fabids</taxon>
        <taxon>Rosales</taxon>
        <taxon>Rosaceae</taxon>
        <taxon>Amygdaloideae</taxon>
        <taxon>Amygdaleae</taxon>
        <taxon>Prunus</taxon>
    </lineage>
</organism>
<evidence type="ECO:0000313" key="2">
    <source>
        <dbReference type="EMBL" id="BBH06803.1"/>
    </source>
</evidence>
<feature type="compositionally biased region" description="Basic and acidic residues" evidence="1">
    <location>
        <begin position="83"/>
        <end position="121"/>
    </location>
</feature>
<proteinExistence type="predicted"/>
<evidence type="ECO:0000256" key="1">
    <source>
        <dbReference type="SAM" id="MobiDB-lite"/>
    </source>
</evidence>
<feature type="compositionally biased region" description="Polar residues" evidence="1">
    <location>
        <begin position="196"/>
        <end position="208"/>
    </location>
</feature>
<gene>
    <name evidence="2" type="ORF">Prudu_018548</name>
</gene>
<feature type="region of interest" description="Disordered" evidence="1">
    <location>
        <begin position="150"/>
        <end position="216"/>
    </location>
</feature>
<dbReference type="EMBL" id="AP019302">
    <property type="protein sequence ID" value="BBH06803.1"/>
    <property type="molecule type" value="Genomic_DNA"/>
</dbReference>
<sequence>MEIKNRCRLHLHLHLHLSTSASSLGSKNNLGIQFLYDLYYFTMSTDQTNFSNKKLEDTSKPTNDNILEDTCKAKSYKGQKLRGAHEDASQQSQKDDHVGEVVEDKQELEAEGGHEPVKAIDDEQVVDGVDEEQVIQSMDNEASLVEIMDDDQPISENKEEDLTSSSDDQDPATMLPHDQQLPEDPQVTYEGGAASGTPNTPSHSSPSVDSALAGGASPGVDAQADLDQYYSLISSEIPFSCLLGNESSSFVPSGSHHNQHSNIRIILTLAAVFSSQFPTMAQENNNNNNNTRTNPSMLFPLDQTPIRNLDSGSGSSAAFGSQNMHRQSNTSHMMVQPLLDNGNTAFMRSTNQPPTIFGGEDLHFQRFFQSQAAGNFGGQQIPQLHSIPAQQHGIMAGNFAGGHPYPVAEVARTPRMTMNNWEDNINMAAPTPNLHAPNRAHWSTQLGQASQGPNYGNNIIPNAPASKPIKNSLYDPMYEAMGLPVDPHLRLFLGMQRRNNGGNHTP</sequence>
<dbReference type="AlphaFoldDB" id="A0A4Y1RSR9"/>
<feature type="region of interest" description="Disordered" evidence="1">
    <location>
        <begin position="77"/>
        <end position="125"/>
    </location>
</feature>
<reference evidence="2" key="1">
    <citation type="journal article" date="2019" name="Science">
        <title>Mutation of a bHLH transcription factor allowed almond domestication.</title>
        <authorList>
            <person name="Sanchez-Perez R."/>
            <person name="Pavan S."/>
            <person name="Mazzeo R."/>
            <person name="Moldovan C."/>
            <person name="Aiese Cigliano R."/>
            <person name="Del Cueto J."/>
            <person name="Ricciardi F."/>
            <person name="Lotti C."/>
            <person name="Ricciardi L."/>
            <person name="Dicenta F."/>
            <person name="Lopez-Marques R.L."/>
            <person name="Lindberg Moller B."/>
        </authorList>
    </citation>
    <scope>NUCLEOTIDE SEQUENCE</scope>
</reference>
<name>A0A4Y1RSR9_PRUDU</name>
<protein>
    <submittedName>
        <fullName evidence="2">Uncharacterized protein</fullName>
    </submittedName>
</protein>